<dbReference type="Proteomes" id="UP001500956">
    <property type="component" value="Unassembled WGS sequence"/>
</dbReference>
<reference evidence="3" key="1">
    <citation type="journal article" date="2019" name="Int. J. Syst. Evol. Microbiol.">
        <title>The Global Catalogue of Microorganisms (GCM) 10K type strain sequencing project: providing services to taxonomists for standard genome sequencing and annotation.</title>
        <authorList>
            <consortium name="The Broad Institute Genomics Platform"/>
            <consortium name="The Broad Institute Genome Sequencing Center for Infectious Disease"/>
            <person name="Wu L."/>
            <person name="Ma J."/>
        </authorList>
    </citation>
    <scope>NUCLEOTIDE SEQUENCE [LARGE SCALE GENOMIC DNA]</scope>
    <source>
        <strain evidence="3">JCM 18063</strain>
    </source>
</reference>
<evidence type="ECO:0000256" key="1">
    <source>
        <dbReference type="SAM" id="MobiDB-lite"/>
    </source>
</evidence>
<dbReference type="Gene3D" id="3.40.50.1820">
    <property type="entry name" value="alpha/beta hydrolase"/>
    <property type="match status" value="1"/>
</dbReference>
<keyword evidence="3" id="KW-1185">Reference proteome</keyword>
<name>A0ABP8YB39_9MICO</name>
<organism evidence="2 3">
    <name type="scientific">Isoptericola chiayiensis</name>
    <dbReference type="NCBI Taxonomy" id="579446"/>
    <lineage>
        <taxon>Bacteria</taxon>
        <taxon>Bacillati</taxon>
        <taxon>Actinomycetota</taxon>
        <taxon>Actinomycetes</taxon>
        <taxon>Micrococcales</taxon>
        <taxon>Promicromonosporaceae</taxon>
        <taxon>Isoptericola</taxon>
    </lineage>
</organism>
<protein>
    <recommendedName>
        <fullName evidence="4">PGAP1 family protein</fullName>
    </recommendedName>
</protein>
<evidence type="ECO:0000313" key="3">
    <source>
        <dbReference type="Proteomes" id="UP001500956"/>
    </source>
</evidence>
<dbReference type="SUPFAM" id="SSF53474">
    <property type="entry name" value="alpha/beta-Hydrolases"/>
    <property type="match status" value="1"/>
</dbReference>
<gene>
    <name evidence="2" type="ORF">GCM10023216_11260</name>
</gene>
<evidence type="ECO:0000313" key="2">
    <source>
        <dbReference type="EMBL" id="GAA4723410.1"/>
    </source>
</evidence>
<feature type="compositionally biased region" description="Low complexity" evidence="1">
    <location>
        <begin position="171"/>
        <end position="185"/>
    </location>
</feature>
<dbReference type="EMBL" id="BAABID010000006">
    <property type="protein sequence ID" value="GAA4723410.1"/>
    <property type="molecule type" value="Genomic_DNA"/>
</dbReference>
<proteinExistence type="predicted"/>
<comment type="caution">
    <text evidence="2">The sequence shown here is derived from an EMBL/GenBank/DDBJ whole genome shotgun (WGS) entry which is preliminary data.</text>
</comment>
<dbReference type="InterPro" id="IPR029058">
    <property type="entry name" value="AB_hydrolase_fold"/>
</dbReference>
<evidence type="ECO:0008006" key="4">
    <source>
        <dbReference type="Google" id="ProtNLM"/>
    </source>
</evidence>
<feature type="region of interest" description="Disordered" evidence="1">
    <location>
        <begin position="158"/>
        <end position="199"/>
    </location>
</feature>
<sequence>MTDPQDTLLVLGGPSLTHVDVGQVRAAAQRLAEATDRLRSATAGAALARAVLDRVLWTAGLGWDDPALPARVRWARALADDTAVALADRAEQCAVLSGRLLRAAGLYEHAEGAVEQLVGGMVATATGALGFAVTRIVTDPVVGTPLRAAGSLLIRTAAESAPDPDDPDRPAVPATTPEGPATPEGLATPEGAPSDGGVTGALLREVAPFVDEAVGGAATGVALGALEYTGRSVTDGARVLATAVEEVLGTVEVHVLATPAEAFGVGLPAWHDRPLARVDDALAATADLYPAGNGVPGRELPGTPPGTVAVQEVTRADGSTSWTVLIPGTQELLSTGNPFDLATDLDLMAEMSADVAAGVLAALADAGAGPDEPVVLVGHSLGGIAAVSLAASPQLRGRVAGVVTAGAPTATFRTPPGVPVLHLENDEELVSPLDGRSSTENPATRDRVTVGRALADSGDPLDRAASGSVAAAHSVGTHLRTLRHARDAGSVPVTHVSARLDALLGGERAETRYYRVRRGEAG</sequence>
<dbReference type="RefSeq" id="WP_172150986.1">
    <property type="nucleotide sequence ID" value="NZ_BAABID010000006.1"/>
</dbReference>
<accession>A0ABP8YB39</accession>